<dbReference type="Pfam" id="PF18911">
    <property type="entry name" value="PKD_4"/>
    <property type="match status" value="1"/>
</dbReference>
<dbReference type="Proteomes" id="UP001174839">
    <property type="component" value="Unassembled WGS sequence"/>
</dbReference>
<dbReference type="InterPro" id="IPR022409">
    <property type="entry name" value="PKD/Chitinase_dom"/>
</dbReference>
<gene>
    <name evidence="2" type="ORF">QU605_15330</name>
</gene>
<dbReference type="InterPro" id="IPR000601">
    <property type="entry name" value="PKD_dom"/>
</dbReference>
<dbReference type="SMART" id="SM00089">
    <property type="entry name" value="PKD"/>
    <property type="match status" value="1"/>
</dbReference>
<reference evidence="2" key="1">
    <citation type="submission" date="2023-06" db="EMBL/GenBank/DDBJ databases">
        <title>Robiginitalea aurantiacus sp. nov. and Algoriphagus sediminis sp. nov., isolated from coastal sediment.</title>
        <authorList>
            <person name="Zhou Z.Y."/>
            <person name="An J."/>
            <person name="Jia Y.W."/>
            <person name="Du Z.J."/>
        </authorList>
    </citation>
    <scope>NUCLEOTIDE SEQUENCE</scope>
    <source>
        <strain evidence="2">M39</strain>
    </source>
</reference>
<keyword evidence="3" id="KW-1185">Reference proteome</keyword>
<feature type="domain" description="PKD" evidence="1">
    <location>
        <begin position="50"/>
        <end position="137"/>
    </location>
</feature>
<dbReference type="RefSeq" id="WP_289726205.1">
    <property type="nucleotide sequence ID" value="NZ_JAUDUY010000037.1"/>
</dbReference>
<dbReference type="PROSITE" id="PS50093">
    <property type="entry name" value="PKD"/>
    <property type="match status" value="1"/>
</dbReference>
<feature type="non-terminal residue" evidence="2">
    <location>
        <position position="198"/>
    </location>
</feature>
<evidence type="ECO:0000313" key="2">
    <source>
        <dbReference type="EMBL" id="MDM9632846.1"/>
    </source>
</evidence>
<dbReference type="SUPFAM" id="SSF49299">
    <property type="entry name" value="PKD domain"/>
    <property type="match status" value="1"/>
</dbReference>
<accession>A0ABT7WIW9</accession>
<protein>
    <submittedName>
        <fullName evidence="2">PKD domain-containing protein</fullName>
    </submittedName>
</protein>
<proteinExistence type="predicted"/>
<organism evidence="2 3">
    <name type="scientific">Robiginitalea aurantiaca</name>
    <dbReference type="NCBI Taxonomy" id="3056915"/>
    <lineage>
        <taxon>Bacteria</taxon>
        <taxon>Pseudomonadati</taxon>
        <taxon>Bacteroidota</taxon>
        <taxon>Flavobacteriia</taxon>
        <taxon>Flavobacteriales</taxon>
        <taxon>Flavobacteriaceae</taxon>
        <taxon>Robiginitalea</taxon>
    </lineage>
</organism>
<dbReference type="InterPro" id="IPR013783">
    <property type="entry name" value="Ig-like_fold"/>
</dbReference>
<sequence length="198" mass="20152">PGIDYSGVPFPQGTYTLTATAYDGSYGAGNIIGVTSIQFSIAPGGGNLPPSAIASATPLSGDVPLNVSFTGSNSIDDSGITQYSWNFGDGNTSTDANPSHTYTTPGTYTATLTVTDGDGLQDDASVQIVVNDPDASAIAGFTLIDASSDVDLFELTNGLQIDPTVVAGIDLSIRTNTNPPVIGSVRMVLSGPVSRTQL</sequence>
<evidence type="ECO:0000313" key="3">
    <source>
        <dbReference type="Proteomes" id="UP001174839"/>
    </source>
</evidence>
<dbReference type="CDD" id="cd00146">
    <property type="entry name" value="PKD"/>
    <property type="match status" value="1"/>
</dbReference>
<evidence type="ECO:0000259" key="1">
    <source>
        <dbReference type="PROSITE" id="PS50093"/>
    </source>
</evidence>
<name>A0ABT7WIW9_9FLAO</name>
<dbReference type="EMBL" id="JAUDUY010000037">
    <property type="protein sequence ID" value="MDM9632846.1"/>
    <property type="molecule type" value="Genomic_DNA"/>
</dbReference>
<dbReference type="Gene3D" id="2.60.40.10">
    <property type="entry name" value="Immunoglobulins"/>
    <property type="match status" value="1"/>
</dbReference>
<feature type="non-terminal residue" evidence="2">
    <location>
        <position position="1"/>
    </location>
</feature>
<comment type="caution">
    <text evidence="2">The sequence shown here is derived from an EMBL/GenBank/DDBJ whole genome shotgun (WGS) entry which is preliminary data.</text>
</comment>
<dbReference type="InterPro" id="IPR035986">
    <property type="entry name" value="PKD_dom_sf"/>
</dbReference>